<dbReference type="SUPFAM" id="SSF56317">
    <property type="entry name" value="Carbon-nitrogen hydrolase"/>
    <property type="match status" value="1"/>
</dbReference>
<sequence>MTIALVQHAVSPASPPRVDRGVRAVQAAADAGADLVVFPELSFTPFYPRVPVAERDRSALDLAEPVPGPTTEALAEAAADGGVVVVFNLMERAGERTFDTSPVLDADGTLLGRTRMMHITAYENFHEQGYYAPGDTGAPVYDTAAGRIGVAVCYDRHYPEYLRALALQDADLVVVPQAGTVGEWPDGMYEAELRVAALQHGFFAALANRTGPEGDMQFAGRSFVTDPFGEVVAQAPGAEETILHASLDLSRTADAPARRLFLRHRRPDQYERGAVATGLRSQN</sequence>
<evidence type="ECO:0000313" key="5">
    <source>
        <dbReference type="Proteomes" id="UP001155027"/>
    </source>
</evidence>
<dbReference type="Proteomes" id="UP001155010">
    <property type="component" value="Unassembled WGS sequence"/>
</dbReference>
<gene>
    <name evidence="3" type="ORF">GGP71_000353</name>
    <name evidence="4" type="ORF">GGP83_001929</name>
</gene>
<organism evidence="3 5">
    <name type="scientific">Salinibacter ruber</name>
    <dbReference type="NCBI Taxonomy" id="146919"/>
    <lineage>
        <taxon>Bacteria</taxon>
        <taxon>Pseudomonadati</taxon>
        <taxon>Rhodothermota</taxon>
        <taxon>Rhodothermia</taxon>
        <taxon>Rhodothermales</taxon>
        <taxon>Salinibacteraceae</taxon>
        <taxon>Salinibacter</taxon>
    </lineage>
</organism>
<dbReference type="InterPro" id="IPR050345">
    <property type="entry name" value="Aliph_Amidase/BUP"/>
</dbReference>
<dbReference type="AlphaFoldDB" id="A0A9X2TEL4"/>
<keyword evidence="1 3" id="KW-0378">Hydrolase</keyword>
<name>A0A9X2TEL4_9BACT</name>
<dbReference type="GO" id="GO:0050126">
    <property type="term" value="F:N-carbamoylputrescine amidase activity"/>
    <property type="evidence" value="ECO:0007669"/>
    <property type="project" value="UniProtKB-EC"/>
</dbReference>
<dbReference type="RefSeq" id="WP_259079274.1">
    <property type="nucleotide sequence ID" value="NZ_JANTZH010000002.1"/>
</dbReference>
<evidence type="ECO:0000313" key="4">
    <source>
        <dbReference type="EMBL" id="MCS3951973.1"/>
    </source>
</evidence>
<dbReference type="Proteomes" id="UP001155027">
    <property type="component" value="Unassembled WGS sequence"/>
</dbReference>
<evidence type="ECO:0000313" key="3">
    <source>
        <dbReference type="EMBL" id="MCS3676457.1"/>
    </source>
</evidence>
<protein>
    <submittedName>
        <fullName evidence="3">N-carbamoylputrescine amidase</fullName>
        <ecNumber evidence="3">3.5.1.53</ecNumber>
    </submittedName>
</protein>
<dbReference type="EMBL" id="JANUAU010000001">
    <property type="protein sequence ID" value="MCS3676457.1"/>
    <property type="molecule type" value="Genomic_DNA"/>
</dbReference>
<proteinExistence type="predicted"/>
<evidence type="ECO:0000256" key="1">
    <source>
        <dbReference type="ARBA" id="ARBA00022801"/>
    </source>
</evidence>
<dbReference type="PANTHER" id="PTHR43674">
    <property type="entry name" value="NITRILASE C965.09-RELATED"/>
    <property type="match status" value="1"/>
</dbReference>
<dbReference type="InterPro" id="IPR003010">
    <property type="entry name" value="C-N_Hydrolase"/>
</dbReference>
<dbReference type="PROSITE" id="PS50263">
    <property type="entry name" value="CN_HYDROLASE"/>
    <property type="match status" value="1"/>
</dbReference>
<dbReference type="PANTHER" id="PTHR43674:SF2">
    <property type="entry name" value="BETA-UREIDOPROPIONASE"/>
    <property type="match status" value="1"/>
</dbReference>
<reference evidence="3" key="1">
    <citation type="submission" date="2022-08" db="EMBL/GenBank/DDBJ databases">
        <title>Genomic Encyclopedia of Type Strains, Phase V (KMG-V): Genome sequencing to study the core and pangenomes of soil and plant-associated prokaryotes.</title>
        <authorList>
            <person name="Whitman W."/>
        </authorList>
    </citation>
    <scope>NUCLEOTIDE SEQUENCE</scope>
    <source>
        <strain evidence="3">0</strain>
        <strain evidence="4">SP2017</strain>
    </source>
</reference>
<comment type="caution">
    <text evidence="3">The sequence shown here is derived from an EMBL/GenBank/DDBJ whole genome shotgun (WGS) entry which is preliminary data.</text>
</comment>
<accession>A0A9X2TEL4</accession>
<evidence type="ECO:0000259" key="2">
    <source>
        <dbReference type="PROSITE" id="PS50263"/>
    </source>
</evidence>
<dbReference type="EMBL" id="JANUBB010000007">
    <property type="protein sequence ID" value="MCS3951973.1"/>
    <property type="molecule type" value="Genomic_DNA"/>
</dbReference>
<dbReference type="Gene3D" id="3.60.110.10">
    <property type="entry name" value="Carbon-nitrogen hydrolase"/>
    <property type="match status" value="1"/>
</dbReference>
<dbReference type="CDD" id="cd07197">
    <property type="entry name" value="nitrilase"/>
    <property type="match status" value="1"/>
</dbReference>
<dbReference type="InterPro" id="IPR036526">
    <property type="entry name" value="C-N_Hydrolase_sf"/>
</dbReference>
<dbReference type="Pfam" id="PF00795">
    <property type="entry name" value="CN_hydrolase"/>
    <property type="match status" value="1"/>
</dbReference>
<feature type="domain" description="CN hydrolase" evidence="2">
    <location>
        <begin position="1"/>
        <end position="249"/>
    </location>
</feature>
<dbReference type="EC" id="3.5.1.53" evidence="3"/>